<evidence type="ECO:0000313" key="1">
    <source>
        <dbReference type="EMBL" id="NOV43112.1"/>
    </source>
</evidence>
<proteinExistence type="predicted"/>
<name>A0A6M2DAI4_RHIMP</name>
<dbReference type="AlphaFoldDB" id="A0A6M2DAI4"/>
<accession>A0A6M2DAI4</accession>
<dbReference type="EMBL" id="GHWJ01010375">
    <property type="protein sequence ID" value="NOV43112.1"/>
    <property type="molecule type" value="Transcribed_RNA"/>
</dbReference>
<protein>
    <submittedName>
        <fullName evidence="1">Putative secreted protein</fullName>
    </submittedName>
</protein>
<organism evidence="1">
    <name type="scientific">Rhipicephalus microplus</name>
    <name type="common">Cattle tick</name>
    <name type="synonym">Boophilus microplus</name>
    <dbReference type="NCBI Taxonomy" id="6941"/>
    <lineage>
        <taxon>Eukaryota</taxon>
        <taxon>Metazoa</taxon>
        <taxon>Ecdysozoa</taxon>
        <taxon>Arthropoda</taxon>
        <taxon>Chelicerata</taxon>
        <taxon>Arachnida</taxon>
        <taxon>Acari</taxon>
        <taxon>Parasitiformes</taxon>
        <taxon>Ixodida</taxon>
        <taxon>Ixodoidea</taxon>
        <taxon>Ixodidae</taxon>
        <taxon>Rhipicephalinae</taxon>
        <taxon>Rhipicephalus</taxon>
        <taxon>Boophilus</taxon>
    </lineage>
</organism>
<sequence length="86" mass="9850">MFCFFFFFFSCNASCILYFLSKRRTAAKRPQHVFQCSYVVTKRRAAALKVAAGDADLFKALIQRYSYPNEVVRLLSCLGIKGEFTA</sequence>
<reference evidence="1" key="1">
    <citation type="submission" date="2019-09" db="EMBL/GenBank/DDBJ databases">
        <title>Organ-specific transcriptomic study of the physiology of the cattle tick, Rhipicephalus microplus.</title>
        <authorList>
            <person name="Tirloni L."/>
            <person name="Braz G."/>
            <person name="Gandara A.C.P."/>
            <person name="Sabadin G.A."/>
            <person name="da Silva R.M."/>
            <person name="Guizzo M.G."/>
            <person name="Machado J.A."/>
            <person name="Costa E.P."/>
            <person name="Gomes H.F."/>
            <person name="Moraes J."/>
            <person name="Mota M.B.S."/>
            <person name="Mesquita R.D."/>
            <person name="Alvarenga P.H."/>
            <person name="Alves F."/>
            <person name="Seixas A."/>
            <person name="da Fonseca R.N."/>
            <person name="Fogaca A."/>
            <person name="Logullo C."/>
            <person name="Tanaka A."/>
            <person name="Daffre S."/>
            <person name="Termignoni C."/>
            <person name="Vaz I.S.Jr."/>
            <person name="Oliveira P.L."/>
            <person name="Ribeiro J.M."/>
        </authorList>
    </citation>
    <scope>NUCLEOTIDE SEQUENCE</scope>
    <source>
        <strain evidence="1">Porto Alegre</strain>
    </source>
</reference>